<dbReference type="Proteomes" id="UP001358586">
    <property type="component" value="Chromosome 3"/>
</dbReference>
<keyword evidence="2" id="KW-1185">Reference proteome</keyword>
<protein>
    <submittedName>
        <fullName evidence="1">Uncharacterized protein</fullName>
    </submittedName>
</protein>
<comment type="caution">
    <text evidence="1">The sequence shown here is derived from an EMBL/GenBank/DDBJ whole genome shotgun (WGS) entry which is preliminary data.</text>
</comment>
<evidence type="ECO:0000313" key="1">
    <source>
        <dbReference type="EMBL" id="KAK5839369.1"/>
    </source>
</evidence>
<reference evidence="1 2" key="1">
    <citation type="submission" date="2023-03" db="EMBL/GenBank/DDBJ databases">
        <title>WGS of Gossypium arboreum.</title>
        <authorList>
            <person name="Yu D."/>
        </authorList>
    </citation>
    <scope>NUCLEOTIDE SEQUENCE [LARGE SCALE GENOMIC DNA]</scope>
    <source>
        <tissue evidence="1">Leaf</tissue>
    </source>
</reference>
<organism evidence="1 2">
    <name type="scientific">Gossypium arboreum</name>
    <name type="common">Tree cotton</name>
    <name type="synonym">Gossypium nanking</name>
    <dbReference type="NCBI Taxonomy" id="29729"/>
    <lineage>
        <taxon>Eukaryota</taxon>
        <taxon>Viridiplantae</taxon>
        <taxon>Streptophyta</taxon>
        <taxon>Embryophyta</taxon>
        <taxon>Tracheophyta</taxon>
        <taxon>Spermatophyta</taxon>
        <taxon>Magnoliopsida</taxon>
        <taxon>eudicotyledons</taxon>
        <taxon>Gunneridae</taxon>
        <taxon>Pentapetalae</taxon>
        <taxon>rosids</taxon>
        <taxon>malvids</taxon>
        <taxon>Malvales</taxon>
        <taxon>Malvaceae</taxon>
        <taxon>Malvoideae</taxon>
        <taxon>Gossypium</taxon>
    </lineage>
</organism>
<evidence type="ECO:0000313" key="2">
    <source>
        <dbReference type="Proteomes" id="UP001358586"/>
    </source>
</evidence>
<accession>A0ABR0QJG3</accession>
<dbReference type="EMBL" id="JARKNE010000003">
    <property type="protein sequence ID" value="KAK5839369.1"/>
    <property type="molecule type" value="Genomic_DNA"/>
</dbReference>
<name>A0ABR0QJG3_GOSAR</name>
<gene>
    <name evidence="1" type="ORF">PVK06_008148</name>
</gene>
<sequence length="98" mass="11239">MSLFLGIEERIGRTEATQRELVVNLKVSEEQWQGMRSKNKVLYKQNEELGGRLGAEQVKNDELTSDVAALRAELKKLSKSTNWLSTESMLITRMQQQL</sequence>
<proteinExistence type="predicted"/>